<dbReference type="PROSITE" id="PS51078">
    <property type="entry name" value="ICLR_ED"/>
    <property type="match status" value="1"/>
</dbReference>
<dbReference type="SUPFAM" id="SSF46785">
    <property type="entry name" value="Winged helix' DNA-binding domain"/>
    <property type="match status" value="1"/>
</dbReference>
<evidence type="ECO:0000256" key="2">
    <source>
        <dbReference type="ARBA" id="ARBA00023125"/>
    </source>
</evidence>
<dbReference type="SUPFAM" id="SSF55781">
    <property type="entry name" value="GAF domain-like"/>
    <property type="match status" value="1"/>
</dbReference>
<feature type="domain" description="IclR-ED" evidence="5">
    <location>
        <begin position="107"/>
        <end position="286"/>
    </location>
</feature>
<dbReference type="PROSITE" id="PS51077">
    <property type="entry name" value="HTH_ICLR"/>
    <property type="match status" value="1"/>
</dbReference>
<dbReference type="InterPro" id="IPR036388">
    <property type="entry name" value="WH-like_DNA-bd_sf"/>
</dbReference>
<sequence>MRSIAAAAICRKASETMGGQDPAMAAIELEEGGAIGAAAGSRGIQSVEIGNRVLMVLMRAGGPLPLKAIAQAAGISASNAHRYLASYVRDGLVVQDGDGGRYDLGPIALQLGLAAMGRLDPVARAAAELPALAEASGFTAHLAVWSLHGAVVVRLHRSRVPFVGALSLGSVMPLLRSATGRTFLAWLPESVTAPVLATETRAAGRDLPPVDVDALVAEIRARRVATVDGSVVPGLAAASSPVLDWQNEAQCVLTLIGTDRALADPDHPAALLLAERCRIISEDLGATA</sequence>
<protein>
    <submittedName>
        <fullName evidence="6">IclR family transcriptional regulator</fullName>
    </submittedName>
</protein>
<evidence type="ECO:0000313" key="7">
    <source>
        <dbReference type="Proteomes" id="UP000257706"/>
    </source>
</evidence>
<dbReference type="PANTHER" id="PTHR30136:SF8">
    <property type="entry name" value="TRANSCRIPTIONAL REGULATORY PROTEIN"/>
    <property type="match status" value="1"/>
</dbReference>
<dbReference type="Pfam" id="PF09339">
    <property type="entry name" value="HTH_IclR"/>
    <property type="match status" value="1"/>
</dbReference>
<keyword evidence="2" id="KW-0238">DNA-binding</keyword>
<organism evidence="6 7">
    <name type="scientific">Tistrella mobilis</name>
    <dbReference type="NCBI Taxonomy" id="171437"/>
    <lineage>
        <taxon>Bacteria</taxon>
        <taxon>Pseudomonadati</taxon>
        <taxon>Pseudomonadota</taxon>
        <taxon>Alphaproteobacteria</taxon>
        <taxon>Geminicoccales</taxon>
        <taxon>Geminicoccaceae</taxon>
        <taxon>Tistrella</taxon>
    </lineage>
</organism>
<dbReference type="GO" id="GO:0045892">
    <property type="term" value="P:negative regulation of DNA-templated transcription"/>
    <property type="evidence" value="ECO:0007669"/>
    <property type="project" value="TreeGrafter"/>
</dbReference>
<dbReference type="GO" id="GO:0003700">
    <property type="term" value="F:DNA-binding transcription factor activity"/>
    <property type="evidence" value="ECO:0007669"/>
    <property type="project" value="TreeGrafter"/>
</dbReference>
<dbReference type="Gene3D" id="1.10.10.10">
    <property type="entry name" value="Winged helix-like DNA-binding domain superfamily/Winged helix DNA-binding domain"/>
    <property type="match status" value="1"/>
</dbReference>
<dbReference type="InterPro" id="IPR050707">
    <property type="entry name" value="HTH_MetabolicPath_Reg"/>
</dbReference>
<evidence type="ECO:0000256" key="3">
    <source>
        <dbReference type="ARBA" id="ARBA00023163"/>
    </source>
</evidence>
<dbReference type="FunFam" id="1.10.10.10:FF:000056">
    <property type="entry name" value="IclR family transcriptional regulator"/>
    <property type="match status" value="1"/>
</dbReference>
<dbReference type="SMART" id="SM00346">
    <property type="entry name" value="HTH_ICLR"/>
    <property type="match status" value="1"/>
</dbReference>
<dbReference type="Gene3D" id="3.30.450.40">
    <property type="match status" value="1"/>
</dbReference>
<dbReference type="EMBL" id="DMAI01000104">
    <property type="protein sequence ID" value="HAE47046.1"/>
    <property type="molecule type" value="Genomic_DNA"/>
</dbReference>
<dbReference type="Pfam" id="PF01614">
    <property type="entry name" value="IclR_C"/>
    <property type="match status" value="1"/>
</dbReference>
<dbReference type="InterPro" id="IPR014757">
    <property type="entry name" value="Tscrpt_reg_IclR_C"/>
</dbReference>
<reference evidence="6 7" key="1">
    <citation type="journal article" date="2018" name="Nat. Biotechnol.">
        <title>A standardized bacterial taxonomy based on genome phylogeny substantially revises the tree of life.</title>
        <authorList>
            <person name="Parks D.H."/>
            <person name="Chuvochina M."/>
            <person name="Waite D.W."/>
            <person name="Rinke C."/>
            <person name="Skarshewski A."/>
            <person name="Chaumeil P.A."/>
            <person name="Hugenholtz P."/>
        </authorList>
    </citation>
    <scope>NUCLEOTIDE SEQUENCE [LARGE SCALE GENOMIC DNA]</scope>
    <source>
        <strain evidence="6">UBA8739</strain>
    </source>
</reference>
<evidence type="ECO:0000259" key="4">
    <source>
        <dbReference type="PROSITE" id="PS51077"/>
    </source>
</evidence>
<dbReference type="AlphaFoldDB" id="A0A3B9IH44"/>
<dbReference type="Proteomes" id="UP000257706">
    <property type="component" value="Unassembled WGS sequence"/>
</dbReference>
<dbReference type="InterPro" id="IPR029016">
    <property type="entry name" value="GAF-like_dom_sf"/>
</dbReference>
<dbReference type="InterPro" id="IPR036390">
    <property type="entry name" value="WH_DNA-bd_sf"/>
</dbReference>
<dbReference type="GO" id="GO:0003677">
    <property type="term" value="F:DNA binding"/>
    <property type="evidence" value="ECO:0007669"/>
    <property type="project" value="UniProtKB-KW"/>
</dbReference>
<evidence type="ECO:0000259" key="5">
    <source>
        <dbReference type="PROSITE" id="PS51078"/>
    </source>
</evidence>
<feature type="domain" description="HTH iclR-type" evidence="4">
    <location>
        <begin position="44"/>
        <end position="106"/>
    </location>
</feature>
<dbReference type="PANTHER" id="PTHR30136">
    <property type="entry name" value="HELIX-TURN-HELIX TRANSCRIPTIONAL REGULATOR, ICLR FAMILY"/>
    <property type="match status" value="1"/>
</dbReference>
<keyword evidence="3" id="KW-0804">Transcription</keyword>
<proteinExistence type="predicted"/>
<dbReference type="InterPro" id="IPR005471">
    <property type="entry name" value="Tscrpt_reg_IclR_N"/>
</dbReference>
<name>A0A3B9IH44_9PROT</name>
<evidence type="ECO:0000256" key="1">
    <source>
        <dbReference type="ARBA" id="ARBA00023015"/>
    </source>
</evidence>
<keyword evidence="1" id="KW-0805">Transcription regulation</keyword>
<comment type="caution">
    <text evidence="6">The sequence shown here is derived from an EMBL/GenBank/DDBJ whole genome shotgun (WGS) entry which is preliminary data.</text>
</comment>
<accession>A0A3B9IH44</accession>
<evidence type="ECO:0000313" key="6">
    <source>
        <dbReference type="EMBL" id="HAE47046.1"/>
    </source>
</evidence>
<gene>
    <name evidence="6" type="ORF">DCK97_06465</name>
</gene>